<evidence type="ECO:0000313" key="4">
    <source>
        <dbReference type="Proteomes" id="UP000630135"/>
    </source>
</evidence>
<sequence length="425" mass="44615">MHSPPSVPLVWTLPGGLTLAFERRAGPGFAFDLRVPLGSAHDPLGEEGSLAVLEEWLYKGAGGRDARQLQDAFDDLGVRRGGGVGLEATRVHVSGLRADLSAALSLVADVVTRPELPAAEVPVLLDLARQDLEALDDSPTDRLAVQARAATFPRLPGDPGAGFGHPVSGTRAGLERLSAASLRAHWARFGQRGSVLGVVADADAQEVYDLVANLFADWQPGEDRPMPAHFQPGLRLHLPSAVGEQTHLSLVAPGPGPRDPGWLPWQVALTALSGGSASRLFTRVREERGLAYEVSASPLVLGGEGFVSLYAGSTPPSAAETLAVLLNELGRLPQGLTEAEFRRARTGLTTGVVFGAESLRGRAYALTRDLALFGRVRTPGEVRAELGALTLEQVNGFLANYHPAPQTTVVSLGPGAVTPTLAVSA</sequence>
<reference evidence="2" key="4">
    <citation type="submission" date="2023-08" db="EMBL/GenBank/DDBJ databases">
        <authorList>
            <person name="Sun Q."/>
            <person name="Zhou Y."/>
        </authorList>
    </citation>
    <scope>NUCLEOTIDE SEQUENCE</scope>
    <source>
        <strain evidence="3">CGMCC 1.8884</strain>
        <strain evidence="2">CGMCC 1.8885</strain>
    </source>
</reference>
<dbReference type="InterPro" id="IPR050361">
    <property type="entry name" value="MPP/UQCRC_Complex"/>
</dbReference>
<dbReference type="RefSeq" id="WP_017870498.1">
    <property type="nucleotide sequence ID" value="NZ_BMLZ01000011.1"/>
</dbReference>
<reference evidence="4" key="3">
    <citation type="journal article" date="2019" name="Int. J. Syst. Evol. Microbiol.">
        <title>The Global Catalogue of Microorganisms (GCM) 10K type strain sequencing project: providing services to taxonomists for standard genome sequencing and annotation.</title>
        <authorList>
            <consortium name="The Broad Institute Genomics Platform"/>
            <consortium name="The Broad Institute Genome Sequencing Center for Infectious Disease"/>
            <person name="Wu L."/>
            <person name="Ma J."/>
        </authorList>
    </citation>
    <scope>NUCLEOTIDE SEQUENCE [LARGE SCALE GENOMIC DNA]</scope>
    <source>
        <strain evidence="4">CGMCC 1.8884</strain>
    </source>
</reference>
<dbReference type="GeneID" id="59166021"/>
<evidence type="ECO:0000313" key="2">
    <source>
        <dbReference type="EMBL" id="GGI82713.1"/>
    </source>
</evidence>
<protein>
    <submittedName>
        <fullName evidence="2">Peptidase M16</fullName>
    </submittedName>
</protein>
<dbReference type="Gene3D" id="3.30.830.10">
    <property type="entry name" value="Metalloenzyme, LuxS/M16 peptidase-like"/>
    <property type="match status" value="2"/>
</dbReference>
<dbReference type="Proteomes" id="UP000630135">
    <property type="component" value="Unassembled WGS sequence"/>
</dbReference>
<dbReference type="PANTHER" id="PTHR11851:SF219">
    <property type="entry name" value="HYPOTHETICAL ZINC PROTEASE"/>
    <property type="match status" value="1"/>
</dbReference>
<reference evidence="3" key="1">
    <citation type="journal article" date="2014" name="Int. J. Syst. Evol. Microbiol.">
        <title>Complete genome of a new Firmicutes species belonging to the dominant human colonic microbiota ('Ruminococcus bicirculans') reveals two chromosomes and a selective capacity to utilize plant glucans.</title>
        <authorList>
            <consortium name="NISC Comparative Sequencing Program"/>
            <person name="Wegmann U."/>
            <person name="Louis P."/>
            <person name="Goesmann A."/>
            <person name="Henrissat B."/>
            <person name="Duncan S.H."/>
            <person name="Flint H.J."/>
        </authorList>
    </citation>
    <scope>NUCLEOTIDE SEQUENCE</scope>
    <source>
        <strain evidence="3">CGMCC 1.8884</strain>
    </source>
</reference>
<evidence type="ECO:0000313" key="5">
    <source>
        <dbReference type="Proteomes" id="UP000652720"/>
    </source>
</evidence>
<name>A0AAV4K4U9_9DEIO</name>
<dbReference type="Pfam" id="PF05193">
    <property type="entry name" value="Peptidase_M16_C"/>
    <property type="match status" value="1"/>
</dbReference>
<evidence type="ECO:0000313" key="3">
    <source>
        <dbReference type="EMBL" id="GGP29486.1"/>
    </source>
</evidence>
<dbReference type="InterPro" id="IPR007863">
    <property type="entry name" value="Peptidase_M16_C"/>
</dbReference>
<keyword evidence="4" id="KW-1185">Reference proteome</keyword>
<dbReference type="AlphaFoldDB" id="A0AAV4K4U9"/>
<feature type="domain" description="Peptidase M16 C-terminal" evidence="1">
    <location>
        <begin position="189"/>
        <end position="348"/>
    </location>
</feature>
<dbReference type="EMBL" id="BMLZ01000011">
    <property type="protein sequence ID" value="GGP29486.1"/>
    <property type="molecule type" value="Genomic_DNA"/>
</dbReference>
<gene>
    <name evidence="3" type="ORF">GCM10008021_11370</name>
    <name evidence="2" type="ORF">GCM10010914_16190</name>
</gene>
<dbReference type="InterPro" id="IPR011249">
    <property type="entry name" value="Metalloenz_LuxS/M16"/>
</dbReference>
<dbReference type="PANTHER" id="PTHR11851">
    <property type="entry name" value="METALLOPROTEASE"/>
    <property type="match status" value="1"/>
</dbReference>
<dbReference type="GO" id="GO:0046872">
    <property type="term" value="F:metal ion binding"/>
    <property type="evidence" value="ECO:0007669"/>
    <property type="project" value="InterPro"/>
</dbReference>
<reference evidence="2" key="2">
    <citation type="journal article" date="2014" name="Int. J. Syst. Evol. Microbiol.">
        <title>Complete genome sequence of Corynebacterium casei LMG S-19264T (=DSM 44701T), isolated from a smear-ripened cheese.</title>
        <authorList>
            <consortium name="US DOE Joint Genome Institute (JGI-PGF)"/>
            <person name="Walter F."/>
            <person name="Albersmeier A."/>
            <person name="Kalinowski J."/>
            <person name="Ruckert C."/>
        </authorList>
    </citation>
    <scope>NUCLEOTIDE SEQUENCE</scope>
    <source>
        <strain evidence="2">CGMCC 1.8885</strain>
    </source>
</reference>
<proteinExistence type="predicted"/>
<dbReference type="Proteomes" id="UP000652720">
    <property type="component" value="Unassembled WGS sequence"/>
</dbReference>
<dbReference type="SUPFAM" id="SSF63411">
    <property type="entry name" value="LuxS/MPP-like metallohydrolase"/>
    <property type="match status" value="2"/>
</dbReference>
<dbReference type="EMBL" id="BMMA01000013">
    <property type="protein sequence ID" value="GGI82713.1"/>
    <property type="molecule type" value="Genomic_DNA"/>
</dbReference>
<evidence type="ECO:0000259" key="1">
    <source>
        <dbReference type="Pfam" id="PF05193"/>
    </source>
</evidence>
<accession>A0AAV4K4U9</accession>
<comment type="caution">
    <text evidence="2">The sequence shown here is derived from an EMBL/GenBank/DDBJ whole genome shotgun (WGS) entry which is preliminary data.</text>
</comment>
<organism evidence="2 5">
    <name type="scientific">Deinococcus wulumuqiensis</name>
    <dbReference type="NCBI Taxonomy" id="980427"/>
    <lineage>
        <taxon>Bacteria</taxon>
        <taxon>Thermotogati</taxon>
        <taxon>Deinococcota</taxon>
        <taxon>Deinococci</taxon>
        <taxon>Deinococcales</taxon>
        <taxon>Deinococcaceae</taxon>
        <taxon>Deinococcus</taxon>
    </lineage>
</organism>